<reference evidence="7" key="1">
    <citation type="submission" date="2020-01" db="EMBL/GenBank/DDBJ databases">
        <authorList>
            <consortium name="DOE Joint Genome Institute"/>
            <person name="Haridas S."/>
            <person name="Albert R."/>
            <person name="Binder M."/>
            <person name="Bloem J."/>
            <person name="Labutti K."/>
            <person name="Salamov A."/>
            <person name="Andreopoulos B."/>
            <person name="Baker S.E."/>
            <person name="Barry K."/>
            <person name="Bills G."/>
            <person name="Bluhm B.H."/>
            <person name="Cannon C."/>
            <person name="Castanera R."/>
            <person name="Culley D.E."/>
            <person name="Daum C."/>
            <person name="Ezra D."/>
            <person name="Gonzalez J.B."/>
            <person name="Henrissat B."/>
            <person name="Kuo A."/>
            <person name="Liang C."/>
            <person name="Lipzen A."/>
            <person name="Lutzoni F."/>
            <person name="Magnuson J."/>
            <person name="Mondo S."/>
            <person name="Nolan M."/>
            <person name="Ohm R."/>
            <person name="Pangilinan J."/>
            <person name="Park H.-J."/>
            <person name="Ramirez L."/>
            <person name="Alfaro M."/>
            <person name="Sun H."/>
            <person name="Tritt A."/>
            <person name="Yoshinaga Y."/>
            <person name="Zwiers L.-H."/>
            <person name="Turgeon B.G."/>
            <person name="Goodwin S.B."/>
            <person name="Spatafora J.W."/>
            <person name="Crous P.W."/>
            <person name="Grigoriev I.V."/>
        </authorList>
    </citation>
    <scope>NUCLEOTIDE SEQUENCE</scope>
    <source>
        <strain evidence="7">IPT5</strain>
    </source>
</reference>
<comment type="similarity">
    <text evidence="1">Belongs to the paxM FAD-dependent monooxygenase family.</text>
</comment>
<evidence type="ECO:0000256" key="5">
    <source>
        <dbReference type="ARBA" id="ARBA00023033"/>
    </source>
</evidence>
<feature type="domain" description="FAD-binding" evidence="6">
    <location>
        <begin position="10"/>
        <end position="344"/>
    </location>
</feature>
<dbReference type="SUPFAM" id="SSF51905">
    <property type="entry name" value="FAD/NAD(P)-binding domain"/>
    <property type="match status" value="1"/>
</dbReference>
<dbReference type="AlphaFoldDB" id="A0A6A7B5K0"/>
<dbReference type="PRINTS" id="PR00420">
    <property type="entry name" value="RNGMNOXGNASE"/>
</dbReference>
<dbReference type="Proteomes" id="UP000799423">
    <property type="component" value="Unassembled WGS sequence"/>
</dbReference>
<dbReference type="GO" id="GO:0071949">
    <property type="term" value="F:FAD binding"/>
    <property type="evidence" value="ECO:0007669"/>
    <property type="project" value="InterPro"/>
</dbReference>
<keyword evidence="4" id="KW-0560">Oxidoreductase</keyword>
<evidence type="ECO:0000256" key="4">
    <source>
        <dbReference type="ARBA" id="ARBA00023002"/>
    </source>
</evidence>
<evidence type="ECO:0000259" key="6">
    <source>
        <dbReference type="Pfam" id="PF01494"/>
    </source>
</evidence>
<dbReference type="PANTHER" id="PTHR13789">
    <property type="entry name" value="MONOOXYGENASE"/>
    <property type="match status" value="1"/>
</dbReference>
<organism evidence="7 8">
    <name type="scientific">Plenodomus tracheiphilus IPT5</name>
    <dbReference type="NCBI Taxonomy" id="1408161"/>
    <lineage>
        <taxon>Eukaryota</taxon>
        <taxon>Fungi</taxon>
        <taxon>Dikarya</taxon>
        <taxon>Ascomycota</taxon>
        <taxon>Pezizomycotina</taxon>
        <taxon>Dothideomycetes</taxon>
        <taxon>Pleosporomycetidae</taxon>
        <taxon>Pleosporales</taxon>
        <taxon>Pleosporineae</taxon>
        <taxon>Leptosphaeriaceae</taxon>
        <taxon>Plenodomus</taxon>
    </lineage>
</organism>
<evidence type="ECO:0000313" key="8">
    <source>
        <dbReference type="Proteomes" id="UP000799423"/>
    </source>
</evidence>
<keyword evidence="5" id="KW-0503">Monooxygenase</keyword>
<dbReference type="EMBL" id="MU006310">
    <property type="protein sequence ID" value="KAF2849608.1"/>
    <property type="molecule type" value="Genomic_DNA"/>
</dbReference>
<evidence type="ECO:0000313" key="7">
    <source>
        <dbReference type="EMBL" id="KAF2849608.1"/>
    </source>
</evidence>
<dbReference type="Gene3D" id="3.50.50.60">
    <property type="entry name" value="FAD/NAD(P)-binding domain"/>
    <property type="match status" value="1"/>
</dbReference>
<evidence type="ECO:0000256" key="1">
    <source>
        <dbReference type="ARBA" id="ARBA00007992"/>
    </source>
</evidence>
<accession>A0A6A7B5K0</accession>
<gene>
    <name evidence="7" type="ORF">T440DRAFT_122218</name>
</gene>
<protein>
    <submittedName>
        <fullName evidence="7">FAD/NAD(P)-binding domain-containing protein</fullName>
    </submittedName>
</protein>
<dbReference type="InterPro" id="IPR002938">
    <property type="entry name" value="FAD-bd"/>
</dbReference>
<dbReference type="InterPro" id="IPR036188">
    <property type="entry name" value="FAD/NAD-bd_sf"/>
</dbReference>
<name>A0A6A7B5K0_9PLEO</name>
<sequence length="437" mass="48362">MDQGRGAPRILIVGGGLAGLFCALECVRNGFGTTVLESRAAIQTAGDFITIGPTAINALCRWPSIATALDRVAYNPDIYYHTQDGELVAGPMPTHPNFGRLISRPALHEALMQALETENVDIRCETKVTRYWETEDEGGVELVNGDLLRADMVIAADGIHSKSWKLVSGKEPQIYPSGLAMFRAAFPIQHALADPSLREKWTPTAERDKMGFFLSRGSFGIVLFGKETASWVWQHKDNPETSSESWAATLSPSDALKQLDAEGQWGADLRSLIAATPPNHIVDWRLMRRELKREWGSPKGRLMQVGDAAHPYLPTTVNGGTQSIEDGVSLARCLRLAVDKHGPSALPSGAKVHNLLRIDRVAAIETTGLERTKNHQQIDFEKVKKNPESIRNEPAQWQIEHDPFAYAEQHFDECFDCLKSNKPFENTNKPEGYVFAP</sequence>
<keyword evidence="8" id="KW-1185">Reference proteome</keyword>
<evidence type="ECO:0000256" key="3">
    <source>
        <dbReference type="ARBA" id="ARBA00022827"/>
    </source>
</evidence>
<evidence type="ECO:0000256" key="2">
    <source>
        <dbReference type="ARBA" id="ARBA00022630"/>
    </source>
</evidence>
<dbReference type="PANTHER" id="PTHR13789:SF147">
    <property type="entry name" value="PUTATIVE (AFU_ORTHOLOGUE AFUA_2G01950)-RELATED"/>
    <property type="match status" value="1"/>
</dbReference>
<proteinExistence type="inferred from homology"/>
<keyword evidence="3" id="KW-0274">FAD</keyword>
<dbReference type="Pfam" id="PF01494">
    <property type="entry name" value="FAD_binding_3"/>
    <property type="match status" value="1"/>
</dbReference>
<keyword evidence="2" id="KW-0285">Flavoprotein</keyword>
<dbReference type="OrthoDB" id="16820at2759"/>
<dbReference type="InterPro" id="IPR050493">
    <property type="entry name" value="FAD-dep_Monooxygenase_BioMet"/>
</dbReference>
<dbReference type="GO" id="GO:0004497">
    <property type="term" value="F:monooxygenase activity"/>
    <property type="evidence" value="ECO:0007669"/>
    <property type="project" value="UniProtKB-KW"/>
</dbReference>